<keyword evidence="3" id="KW-0378">Hydrolase</keyword>
<keyword evidence="12" id="KW-1185">Reference proteome</keyword>
<dbReference type="InterPro" id="IPR036527">
    <property type="entry name" value="SCP2_sterol-bd_dom_sf"/>
</dbReference>
<organism evidence="11 12">
    <name type="scientific">Zavarzinia compransoris</name>
    <dbReference type="NCBI Taxonomy" id="1264899"/>
    <lineage>
        <taxon>Bacteria</taxon>
        <taxon>Pseudomonadati</taxon>
        <taxon>Pseudomonadota</taxon>
        <taxon>Alphaproteobacteria</taxon>
        <taxon>Rhodospirillales</taxon>
        <taxon>Zavarziniaceae</taxon>
        <taxon>Zavarzinia</taxon>
    </lineage>
</organism>
<dbReference type="SMART" id="SM00849">
    <property type="entry name" value="Lactamase_B"/>
    <property type="match status" value="1"/>
</dbReference>
<evidence type="ECO:0000256" key="3">
    <source>
        <dbReference type="ARBA" id="ARBA00022801"/>
    </source>
</evidence>
<dbReference type="FunFam" id="3.60.15.30:FF:000001">
    <property type="entry name" value="Alkyl/aryl-sulfatase BDS1"/>
    <property type="match status" value="1"/>
</dbReference>
<protein>
    <recommendedName>
        <fullName evidence="7">Linear primary-alkylsulfatase</fullName>
        <ecNumber evidence="6">3.1.6.21</ecNumber>
    </recommendedName>
    <alternativeName>
        <fullName evidence="8">Type III linear primary-alkylsulfatase</fullName>
    </alternativeName>
</protein>
<dbReference type="EMBL" id="QGLF01000001">
    <property type="protein sequence ID" value="PWR24078.1"/>
    <property type="molecule type" value="Genomic_DNA"/>
</dbReference>
<comment type="similarity">
    <text evidence="5">Belongs to the metallo-beta-lactamase superfamily. Type III sulfatase family.</text>
</comment>
<dbReference type="OrthoDB" id="9815874at2"/>
<evidence type="ECO:0000313" key="12">
    <source>
        <dbReference type="Proteomes" id="UP000246077"/>
    </source>
</evidence>
<evidence type="ECO:0000256" key="8">
    <source>
        <dbReference type="ARBA" id="ARBA00075789"/>
    </source>
</evidence>
<dbReference type="GO" id="GO:0018909">
    <property type="term" value="P:dodecyl sulfate metabolic process"/>
    <property type="evidence" value="ECO:0007669"/>
    <property type="project" value="InterPro"/>
</dbReference>
<dbReference type="InterPro" id="IPR052195">
    <property type="entry name" value="Bact_Alkyl/Aryl-Sulfatase"/>
</dbReference>
<comment type="caution">
    <text evidence="11">The sequence shown here is derived from an EMBL/GenBank/DDBJ whole genome shotgun (WGS) entry which is preliminary data.</text>
</comment>
<dbReference type="PANTHER" id="PTHR43223:SF1">
    <property type="entry name" value="ALKYL_ARYL-SULFATASE BDS1"/>
    <property type="match status" value="1"/>
</dbReference>
<dbReference type="InterPro" id="IPR038536">
    <property type="entry name" value="Alkyl/aryl-sulf_dimr_sf"/>
</dbReference>
<evidence type="ECO:0000259" key="10">
    <source>
        <dbReference type="SMART" id="SM00849"/>
    </source>
</evidence>
<dbReference type="InterPro" id="IPR036866">
    <property type="entry name" value="RibonucZ/Hydroxyglut_hydro"/>
</dbReference>
<dbReference type="Gene3D" id="1.25.40.880">
    <property type="entry name" value="Alkyl sulfatase, dimerisation domain"/>
    <property type="match status" value="1"/>
</dbReference>
<keyword evidence="4" id="KW-0862">Zinc</keyword>
<evidence type="ECO:0000256" key="4">
    <source>
        <dbReference type="ARBA" id="ARBA00022833"/>
    </source>
</evidence>
<dbReference type="EC" id="3.1.6.21" evidence="6"/>
<keyword evidence="9" id="KW-0732">Signal</keyword>
<dbReference type="Gene3D" id="3.30.1050.10">
    <property type="entry name" value="SCP2 sterol-binding domain"/>
    <property type="match status" value="1"/>
</dbReference>
<dbReference type="Pfam" id="PF14864">
    <property type="entry name" value="Alkyl_sulf_C"/>
    <property type="match status" value="1"/>
</dbReference>
<dbReference type="GO" id="GO:0046983">
    <property type="term" value="F:protein dimerization activity"/>
    <property type="evidence" value="ECO:0007669"/>
    <property type="project" value="InterPro"/>
</dbReference>
<evidence type="ECO:0000313" key="11">
    <source>
        <dbReference type="EMBL" id="PWR24078.1"/>
    </source>
</evidence>
<keyword evidence="2" id="KW-0479">Metal-binding</keyword>
<dbReference type="SUPFAM" id="SSF55718">
    <property type="entry name" value="SCP-like"/>
    <property type="match status" value="1"/>
</dbReference>
<evidence type="ECO:0000256" key="1">
    <source>
        <dbReference type="ARBA" id="ARBA00001947"/>
    </source>
</evidence>
<name>A0A317EAD7_9PROT</name>
<evidence type="ECO:0000256" key="5">
    <source>
        <dbReference type="ARBA" id="ARBA00033751"/>
    </source>
</evidence>
<dbReference type="GO" id="GO:0046872">
    <property type="term" value="F:metal ion binding"/>
    <property type="evidence" value="ECO:0007669"/>
    <property type="project" value="UniProtKB-KW"/>
</dbReference>
<dbReference type="Pfam" id="PF00753">
    <property type="entry name" value="Lactamase_B"/>
    <property type="match status" value="1"/>
</dbReference>
<feature type="domain" description="Metallo-beta-lactamase" evidence="10">
    <location>
        <begin position="126"/>
        <end position="348"/>
    </location>
</feature>
<comment type="cofactor">
    <cofactor evidence="1">
        <name>Zn(2+)</name>
        <dbReference type="ChEBI" id="CHEBI:29105"/>
    </cofactor>
</comment>
<dbReference type="PANTHER" id="PTHR43223">
    <property type="entry name" value="ALKYL/ARYL-SULFATASE"/>
    <property type="match status" value="1"/>
</dbReference>
<dbReference type="Gene3D" id="3.60.15.30">
    <property type="entry name" value="Metallo-beta-lactamase domain"/>
    <property type="match status" value="1"/>
</dbReference>
<reference evidence="12" key="1">
    <citation type="submission" date="2018-05" db="EMBL/GenBank/DDBJ databases">
        <title>Zavarzinia sp. HR-AS.</title>
        <authorList>
            <person name="Lee Y."/>
            <person name="Jeon C.O."/>
        </authorList>
    </citation>
    <scope>NUCLEOTIDE SEQUENCE [LARGE SCALE GENOMIC DNA]</scope>
    <source>
        <strain evidence="12">DSM 1231</strain>
    </source>
</reference>
<dbReference type="FunFam" id="1.25.40.880:FF:000001">
    <property type="entry name" value="SDS hydrolase SdsA1"/>
    <property type="match status" value="1"/>
</dbReference>
<sequence length="653" mass="70638">MFRTIGCGLAAAALWSAHAGAEGNAAVNKPATSHTAEANAAVAAGLPLDDARDLDFASRGFIATMRDPQVKTADGKLVWDFAAYDFLKGPAPATVNPSLWRQAGILARHGLFKVADHIYQVRGFDISNITFIEGKSGWIVIDPLVSTEMAKAALDLVTEHLGAKPIHAVIYTHSHVDHYGGVRGIVEQADVDAGKVKIIAPEGFLEHAVSENVIAGNAMSRRATYMFGTFLPRGPEGQVSTGIGPAVSAGTVTIIPPTDEVRKTGETMVIDGVTLEFQLTPGTEAPAEMNIFLPDWKALCLAENANATMHNVLTLRGALVRDAKAWADYLGESARLFGARTDVMFTSHFWPRWGGAEIGDYLVKHRDAYRFLHNETVRLMNEGFTGEEIAERIELPPVLAREWYNHGYYGTMRHNSKAVYQRYMGWYDGNPSSLDPLPPEQAAKRYVEAFGGAEAVLGKARIAFAAGDYRWVGEILKHLVYAEPENAAARDLLADAYEQMAYQAESAPWRNIYLAGAYELRTGKRHGTAQAGGLDTVRSMTSELLFDLMAVRVDPAKAEGKVVSVNLVFTDRDEKFTLVLANSVLGHEPGNRPDATATLTTKRAAFLMVMAGMAKMADMVAANAMTVEGDAGALQALLSVLKSPSADFAIVTP</sequence>
<dbReference type="InterPro" id="IPR044097">
    <property type="entry name" value="Bds1/SdsA1_MBL-fold"/>
</dbReference>
<dbReference type="AlphaFoldDB" id="A0A317EAD7"/>
<dbReference type="Proteomes" id="UP000246077">
    <property type="component" value="Unassembled WGS sequence"/>
</dbReference>
<dbReference type="Pfam" id="PF14863">
    <property type="entry name" value="Alkyl_sulf_dimr"/>
    <property type="match status" value="1"/>
</dbReference>
<feature type="signal peptide" evidence="9">
    <location>
        <begin position="1"/>
        <end position="21"/>
    </location>
</feature>
<feature type="chain" id="PRO_5016412042" description="Linear primary-alkylsulfatase" evidence="9">
    <location>
        <begin position="22"/>
        <end position="653"/>
    </location>
</feature>
<evidence type="ECO:0000256" key="7">
    <source>
        <dbReference type="ARBA" id="ARBA00068034"/>
    </source>
</evidence>
<dbReference type="SUPFAM" id="SSF56281">
    <property type="entry name" value="Metallo-hydrolase/oxidoreductase"/>
    <property type="match status" value="1"/>
</dbReference>
<evidence type="ECO:0000256" key="6">
    <source>
        <dbReference type="ARBA" id="ARBA00066568"/>
    </source>
</evidence>
<dbReference type="InterPro" id="IPR029229">
    <property type="entry name" value="Alkyl_sulf_C"/>
</dbReference>
<dbReference type="CDD" id="cd07710">
    <property type="entry name" value="arylsulfatase_Sdsa1-like_MBL-fold"/>
    <property type="match status" value="1"/>
</dbReference>
<dbReference type="GO" id="GO:0018741">
    <property type="term" value="F:linear primary-alkylsulfatase activity"/>
    <property type="evidence" value="ECO:0007669"/>
    <property type="project" value="UniProtKB-EC"/>
</dbReference>
<dbReference type="InterPro" id="IPR029228">
    <property type="entry name" value="Alkyl_sulf_dimr"/>
</dbReference>
<accession>A0A317EAD7</accession>
<evidence type="ECO:0000256" key="2">
    <source>
        <dbReference type="ARBA" id="ARBA00022723"/>
    </source>
</evidence>
<dbReference type="InterPro" id="IPR001279">
    <property type="entry name" value="Metallo-B-lactamas"/>
</dbReference>
<evidence type="ECO:0000256" key="9">
    <source>
        <dbReference type="SAM" id="SignalP"/>
    </source>
</evidence>
<proteinExistence type="inferred from homology"/>
<gene>
    <name evidence="11" type="ORF">DKG75_02350</name>
</gene>